<feature type="domain" description="Fibronectin type-III" evidence="3">
    <location>
        <begin position="789"/>
        <end position="903"/>
    </location>
</feature>
<keyword evidence="2" id="KW-0472">Membrane</keyword>
<dbReference type="EMBL" id="CAXLJM020000072">
    <property type="protein sequence ID" value="CAL8127419.1"/>
    <property type="molecule type" value="Genomic_DNA"/>
</dbReference>
<name>A0ABP1REE3_9HEXA</name>
<dbReference type="InterPro" id="IPR013783">
    <property type="entry name" value="Ig-like_fold"/>
</dbReference>
<dbReference type="CDD" id="cd00063">
    <property type="entry name" value="FN3"/>
    <property type="match status" value="8"/>
</dbReference>
<keyword evidence="2" id="KW-0812">Transmembrane</keyword>
<evidence type="ECO:0000313" key="4">
    <source>
        <dbReference type="EMBL" id="CAL8127419.1"/>
    </source>
</evidence>
<comment type="caution">
    <text evidence="4">The sequence shown here is derived from an EMBL/GenBank/DDBJ whole genome shotgun (WGS) entry which is preliminary data.</text>
</comment>
<feature type="domain" description="Fibronectin type-III" evidence="3">
    <location>
        <begin position="506"/>
        <end position="594"/>
    </location>
</feature>
<feature type="compositionally biased region" description="Polar residues" evidence="1">
    <location>
        <begin position="244"/>
        <end position="263"/>
    </location>
</feature>
<evidence type="ECO:0000256" key="2">
    <source>
        <dbReference type="SAM" id="Phobius"/>
    </source>
</evidence>
<dbReference type="SMART" id="SM00060">
    <property type="entry name" value="FN3"/>
    <property type="match status" value="9"/>
</dbReference>
<dbReference type="PANTHER" id="PTHR24099">
    <property type="entry name" value="E3 UBIQUITIN-PROTEIN LIGASE TRIM36-RELATED"/>
    <property type="match status" value="1"/>
</dbReference>
<sequence length="1253" mass="137595">MLSTMVSSAGEINPAHQQDVIFSPVPHSNASTPPNLMSSEYHPVYGHIPPECAYYGPGPESYQYCAESYQHHQMCAVTTEYGPMTVPLVSTTSNPPLPLPIQVPPGHVVQQIVDENGTLRHVIVSHPPPLMPIPTFAPGNNGQPYYSPGPAGYPNPQFTPMQPGGVPSGVPSSHPNMPTAAQNAGMGPNSYMGSLPAHAQRDERVQRQYVKLRRKLDQKQQSRDVNSYNSPYNHNGPVRKDANYVNTNRRNISNGTSKPTTNGGAEEDGSVGSTGSVTSTGTQDEEEENRMLAQTEMLSALIPPTVSDVTSRSAFVEWNHPDRFSETGENKYPDVDVSDSDFRYEVFISDRSRDNRFKSIFTGSALSCRVKDLKPGTMYAIQYCAMVGDVKGQPSTPANFNTLPAEPDPPLSPKVVSRSRSSIQLKWNQPLNDNGSKIINYVLEYDEGKGGNHFIEYYRGKNKQSTIVKLQPAYSYQFRVAAVNLVGQSRYTPIITAMTAGSPPTQPAPPFLAEAGVKYLRLEWVSRATDDEYALQMEDPSTGHGFLAVYNGSAPQSICIDLKRNTKYKFRLKAQNEEGHSKWSEEVVLSTLPDRPGPPHKPTLKGRVHAYGFKVRWEPPTDNGGLPITDFALQIDKGNGFEEIFRGSETEFNIDRLSPGQSYALRVIASGPGGESEPSEPCVITTEPVCPGKCHIPRIVGKPKSNSVHLKWNPPDWDGGSPINQYEVGCTTPDNQTQEAYRGKETDCFVNRLLPGRAYLFQVRAYNRIGAGPWSDPLEIVSGAGSPDAPAAPKVTTKTAHVALVSWNEPLNNGSAVTEYRVQLATPSTSISVEENKEEGEIKSVENEAQSISSFNLVYTGSSTSCEVKGLQPASVHLFRVQAINSAGFSEWSPVASHQMPPSSPNAVGSVEALSTSNSVILNWKAPLCNGSPIIHYNVIVGETIHVVSAESFELDNLMPDSHFKIRIQAVNNVGPGALSSSVKVATKPLPPPAPKLECVSVAHFWMKLKWSDAASKNVEYLVQMINPYKDEFEVVYRGTSTSTKVTRLTEDTEYQFRICAINGAGQGPFSDLYKFGTSKAPPPQVKGVKVEFTKDSNSFRVEWFGVQCNDTLEYQVQICRRRDQDYRTIYRGSERSAEMKPQDLDDGASDYLCRVCAIRICDDRTQLIGPYSVPFTFHAPDSVLNDFASSKVHSSTSSKSLSTTAQVSFTFFQVLEEKMNEISYESRVGILAVFALIILAFVISLITHHVVS</sequence>
<keyword evidence="2" id="KW-1133">Transmembrane helix</keyword>
<dbReference type="PANTHER" id="PTHR24099:SF11">
    <property type="entry name" value="FIBRONECTIN TYPE III DOMAIN-CONTAINING 3BA-RELATED"/>
    <property type="match status" value="1"/>
</dbReference>
<gene>
    <name evidence="4" type="ORF">ODALV1_LOCUS21829</name>
</gene>
<proteinExistence type="predicted"/>
<feature type="domain" description="Fibronectin type-III" evidence="3">
    <location>
        <begin position="991"/>
        <end position="1084"/>
    </location>
</feature>
<dbReference type="PRINTS" id="PR00014">
    <property type="entry name" value="FNTYPEIII"/>
</dbReference>
<feature type="transmembrane region" description="Helical" evidence="2">
    <location>
        <begin position="1229"/>
        <end position="1252"/>
    </location>
</feature>
<feature type="compositionally biased region" description="Polar residues" evidence="1">
    <location>
        <begin position="170"/>
        <end position="182"/>
    </location>
</feature>
<evidence type="ECO:0000313" key="5">
    <source>
        <dbReference type="Proteomes" id="UP001642540"/>
    </source>
</evidence>
<dbReference type="InterPro" id="IPR003961">
    <property type="entry name" value="FN3_dom"/>
</dbReference>
<feature type="domain" description="Fibronectin type-III" evidence="3">
    <location>
        <begin position="300"/>
        <end position="405"/>
    </location>
</feature>
<feature type="compositionally biased region" description="Polar residues" evidence="1">
    <location>
        <begin position="223"/>
        <end position="233"/>
    </location>
</feature>
<feature type="domain" description="Fibronectin type-III" evidence="3">
    <location>
        <begin position="690"/>
        <end position="785"/>
    </location>
</feature>
<dbReference type="Proteomes" id="UP001642540">
    <property type="component" value="Unassembled WGS sequence"/>
</dbReference>
<dbReference type="Gene3D" id="2.60.40.10">
    <property type="entry name" value="Immunoglobulins"/>
    <property type="match status" value="9"/>
</dbReference>
<reference evidence="4 5" key="1">
    <citation type="submission" date="2024-08" db="EMBL/GenBank/DDBJ databases">
        <authorList>
            <person name="Cucini C."/>
            <person name="Frati F."/>
        </authorList>
    </citation>
    <scope>NUCLEOTIDE SEQUENCE [LARGE SCALE GENOMIC DNA]</scope>
</reference>
<accession>A0ABP1REE3</accession>
<dbReference type="InterPro" id="IPR050617">
    <property type="entry name" value="E3_ligase_FN3/SPRY"/>
</dbReference>
<dbReference type="PROSITE" id="PS50853">
    <property type="entry name" value="FN3"/>
    <property type="match status" value="8"/>
</dbReference>
<feature type="region of interest" description="Disordered" evidence="1">
    <location>
        <begin position="166"/>
        <end position="199"/>
    </location>
</feature>
<evidence type="ECO:0000256" key="1">
    <source>
        <dbReference type="SAM" id="MobiDB-lite"/>
    </source>
</evidence>
<protein>
    <recommendedName>
        <fullName evidence="3">Fibronectin type-III domain-containing protein</fullName>
    </recommendedName>
</protein>
<feature type="compositionally biased region" description="Low complexity" evidence="1">
    <location>
        <begin position="270"/>
        <end position="282"/>
    </location>
</feature>
<evidence type="ECO:0000259" key="3">
    <source>
        <dbReference type="PROSITE" id="PS50853"/>
    </source>
</evidence>
<dbReference type="SUPFAM" id="SSF49265">
    <property type="entry name" value="Fibronectin type III"/>
    <property type="match status" value="4"/>
</dbReference>
<dbReference type="Pfam" id="PF00041">
    <property type="entry name" value="fn3"/>
    <property type="match status" value="6"/>
</dbReference>
<feature type="domain" description="Fibronectin type-III" evidence="3">
    <location>
        <begin position="409"/>
        <end position="502"/>
    </location>
</feature>
<dbReference type="InterPro" id="IPR036116">
    <property type="entry name" value="FN3_sf"/>
</dbReference>
<keyword evidence="5" id="KW-1185">Reference proteome</keyword>
<feature type="region of interest" description="Disordered" evidence="1">
    <location>
        <begin position="214"/>
        <end position="288"/>
    </location>
</feature>
<feature type="domain" description="Fibronectin type-III" evidence="3">
    <location>
        <begin position="904"/>
        <end position="990"/>
    </location>
</feature>
<organism evidence="4 5">
    <name type="scientific">Orchesella dallaii</name>
    <dbReference type="NCBI Taxonomy" id="48710"/>
    <lineage>
        <taxon>Eukaryota</taxon>
        <taxon>Metazoa</taxon>
        <taxon>Ecdysozoa</taxon>
        <taxon>Arthropoda</taxon>
        <taxon>Hexapoda</taxon>
        <taxon>Collembola</taxon>
        <taxon>Entomobryomorpha</taxon>
        <taxon>Entomobryoidea</taxon>
        <taxon>Orchesellidae</taxon>
        <taxon>Orchesellinae</taxon>
        <taxon>Orchesella</taxon>
    </lineage>
</organism>
<feature type="domain" description="Fibronectin type-III" evidence="3">
    <location>
        <begin position="598"/>
        <end position="689"/>
    </location>
</feature>